<dbReference type="GO" id="GO:0006506">
    <property type="term" value="P:GPI anchor biosynthetic process"/>
    <property type="evidence" value="ECO:0007669"/>
    <property type="project" value="UniProtKB-KW"/>
</dbReference>
<feature type="transmembrane region" description="Helical" evidence="9">
    <location>
        <begin position="339"/>
        <end position="362"/>
    </location>
</feature>
<comment type="similarity">
    <text evidence="3">Belongs to the PIGU family.</text>
</comment>
<feature type="transmembrane region" description="Helical" evidence="9">
    <location>
        <begin position="269"/>
        <end position="286"/>
    </location>
</feature>
<organism evidence="10 11">
    <name type="scientific">Cutaneotrichosporon spelunceum</name>
    <dbReference type="NCBI Taxonomy" id="1672016"/>
    <lineage>
        <taxon>Eukaryota</taxon>
        <taxon>Fungi</taxon>
        <taxon>Dikarya</taxon>
        <taxon>Basidiomycota</taxon>
        <taxon>Agaricomycotina</taxon>
        <taxon>Tremellomycetes</taxon>
        <taxon>Trichosporonales</taxon>
        <taxon>Trichosporonaceae</taxon>
        <taxon>Cutaneotrichosporon</taxon>
    </lineage>
</organism>
<keyword evidence="11" id="KW-1185">Reference proteome</keyword>
<evidence type="ECO:0000313" key="11">
    <source>
        <dbReference type="Proteomes" id="UP001222932"/>
    </source>
</evidence>
<feature type="transmembrane region" description="Helical" evidence="9">
    <location>
        <begin position="177"/>
        <end position="199"/>
    </location>
</feature>
<name>A0AAD3TRK7_9TREE</name>
<comment type="caution">
    <text evidence="10">The sequence shown here is derived from an EMBL/GenBank/DDBJ whole genome shotgun (WGS) entry which is preliminary data.</text>
</comment>
<evidence type="ECO:0000256" key="4">
    <source>
        <dbReference type="ARBA" id="ARBA00022502"/>
    </source>
</evidence>
<evidence type="ECO:0000313" key="10">
    <source>
        <dbReference type="EMBL" id="GMK55231.1"/>
    </source>
</evidence>
<dbReference type="InterPro" id="IPR009600">
    <property type="entry name" value="PIG-U"/>
</dbReference>
<evidence type="ECO:0000256" key="9">
    <source>
        <dbReference type="SAM" id="Phobius"/>
    </source>
</evidence>
<dbReference type="EMBL" id="BTCM01000002">
    <property type="protein sequence ID" value="GMK55231.1"/>
    <property type="molecule type" value="Genomic_DNA"/>
</dbReference>
<feature type="transmembrane region" description="Helical" evidence="9">
    <location>
        <begin position="135"/>
        <end position="165"/>
    </location>
</feature>
<dbReference type="Proteomes" id="UP001222932">
    <property type="component" value="Unassembled WGS sequence"/>
</dbReference>
<dbReference type="Pfam" id="PF06728">
    <property type="entry name" value="PIG-U"/>
    <property type="match status" value="1"/>
</dbReference>
<dbReference type="PANTHER" id="PTHR13121:SF0">
    <property type="entry name" value="PHOSPHATIDYLINOSITOL GLYCAN ANCHOR BIOSYNTHESIS CLASS U PROTEIN"/>
    <property type="match status" value="1"/>
</dbReference>
<feature type="transmembrane region" description="Helical" evidence="9">
    <location>
        <begin position="81"/>
        <end position="114"/>
    </location>
</feature>
<comment type="subcellular location">
    <subcellularLocation>
        <location evidence="1">Endoplasmic reticulum membrane</location>
        <topology evidence="1">Multi-pass membrane protein</topology>
    </subcellularLocation>
</comment>
<accession>A0AAD3TRK7</accession>
<evidence type="ECO:0000256" key="7">
    <source>
        <dbReference type="ARBA" id="ARBA00022989"/>
    </source>
</evidence>
<evidence type="ECO:0000256" key="1">
    <source>
        <dbReference type="ARBA" id="ARBA00004477"/>
    </source>
</evidence>
<feature type="transmembrane region" description="Helical" evidence="9">
    <location>
        <begin position="368"/>
        <end position="393"/>
    </location>
</feature>
<keyword evidence="5 9" id="KW-0812">Transmembrane</keyword>
<evidence type="ECO:0008006" key="12">
    <source>
        <dbReference type="Google" id="ProtNLM"/>
    </source>
</evidence>
<dbReference type="GO" id="GO:0016255">
    <property type="term" value="P:attachment of GPI anchor to protein"/>
    <property type="evidence" value="ECO:0007669"/>
    <property type="project" value="InterPro"/>
</dbReference>
<evidence type="ECO:0000256" key="2">
    <source>
        <dbReference type="ARBA" id="ARBA00004687"/>
    </source>
</evidence>
<reference evidence="10" key="2">
    <citation type="submission" date="2023-06" db="EMBL/GenBank/DDBJ databases">
        <authorList>
            <person name="Kobayashi Y."/>
            <person name="Kayamori A."/>
            <person name="Aoki K."/>
            <person name="Shiwa Y."/>
            <person name="Fujita N."/>
            <person name="Sugita T."/>
            <person name="Iwasaki W."/>
            <person name="Tanaka N."/>
            <person name="Takashima M."/>
        </authorList>
    </citation>
    <scope>NUCLEOTIDE SEQUENCE</scope>
    <source>
        <strain evidence="10">HIS016</strain>
    </source>
</reference>
<evidence type="ECO:0000256" key="6">
    <source>
        <dbReference type="ARBA" id="ARBA00022824"/>
    </source>
</evidence>
<keyword evidence="4" id="KW-0337">GPI-anchor biosynthesis</keyword>
<dbReference type="GO" id="GO:0042765">
    <property type="term" value="C:GPI-anchor transamidase complex"/>
    <property type="evidence" value="ECO:0007669"/>
    <property type="project" value="InterPro"/>
</dbReference>
<evidence type="ECO:0000256" key="3">
    <source>
        <dbReference type="ARBA" id="ARBA00010026"/>
    </source>
</evidence>
<comment type="pathway">
    <text evidence="2">Glycolipid biosynthesis; glycosylphosphatidylinositol-anchor biosynthesis.</text>
</comment>
<dbReference type="PANTHER" id="PTHR13121">
    <property type="entry name" value="GPI TRANSAMIDASE COMPONENT PIG-U"/>
    <property type="match status" value="1"/>
</dbReference>
<protein>
    <recommendedName>
        <fullName evidence="12">PIG-U-domain-containing protein</fullName>
    </recommendedName>
</protein>
<proteinExistence type="inferred from homology"/>
<keyword evidence="7 9" id="KW-1133">Transmembrane helix</keyword>
<keyword evidence="6" id="KW-0256">Endoplasmic reticulum</keyword>
<feature type="transmembrane region" description="Helical" evidence="9">
    <location>
        <begin position="211"/>
        <end position="230"/>
    </location>
</feature>
<evidence type="ECO:0000256" key="5">
    <source>
        <dbReference type="ARBA" id="ARBA00022692"/>
    </source>
</evidence>
<reference evidence="10" key="1">
    <citation type="journal article" date="2023" name="BMC Genomics">
        <title>Chromosome-level genome assemblies of Cutaneotrichosporon spp. (Trichosporonales, Basidiomycota) reveal imbalanced evolution between nucleotide sequences and chromosome synteny.</title>
        <authorList>
            <person name="Kobayashi Y."/>
            <person name="Kayamori A."/>
            <person name="Aoki K."/>
            <person name="Shiwa Y."/>
            <person name="Matsutani M."/>
            <person name="Fujita N."/>
            <person name="Sugita T."/>
            <person name="Iwasaki W."/>
            <person name="Tanaka N."/>
            <person name="Takashima M."/>
        </authorList>
    </citation>
    <scope>NUCLEOTIDE SEQUENCE</scope>
    <source>
        <strain evidence="10">HIS016</strain>
    </source>
</reference>
<gene>
    <name evidence="10" type="ORF">CspeluHIS016_0202870</name>
</gene>
<keyword evidence="8 9" id="KW-0472">Membrane</keyword>
<dbReference type="AlphaFoldDB" id="A0AAD3TRK7"/>
<sequence length="439" mass="48415">MSTAQRSNPLVPARYRLAAVLAGGALVRLALFASATLTRILERRPELSSPLTSVRGLREGTFLYKHDYDPYAGGVFYHSPLYLLFFSYAVPIGSSILTAGLWTAVDVIAAILLVKVWRSRQPAGSKWSGRDHTVALLYLFNPYTLLTCLARSTTTLDSAVCLYAIAYAYTGHGTPAMAALAVATHTSLYPVILLAPLLLVLRQLGASSKKITSYALVFFGTMATLAGLATLTCTDSWITRTWGVILSVTDLTPNVGMWWYFFTEMFDHFRMFFCGVFQLHMLIYIAPLCLRLPDARQAVLILVGAMATWKSYPTLGDMALWAGLLSCYPDYCTNLNHPLFSLTVHLYTAILLPLLHSLWLLTGAGNANFYYAATMVYGLNATLAIADVLGAMINLDTRRRLMDIVPGKYKQYNPPADSGEIIQVDFPPNWTVTQLASLE</sequence>
<evidence type="ECO:0000256" key="8">
    <source>
        <dbReference type="ARBA" id="ARBA00023136"/>
    </source>
</evidence>